<dbReference type="Gene3D" id="3.20.20.70">
    <property type="entry name" value="Aldolase class I"/>
    <property type="match status" value="1"/>
</dbReference>
<dbReference type="SUPFAM" id="SSF51569">
    <property type="entry name" value="Aldolase"/>
    <property type="match status" value="1"/>
</dbReference>
<dbReference type="InterPro" id="IPR050246">
    <property type="entry name" value="Class_II_FBP_aldolase"/>
</dbReference>
<accession>A0ABR7FTJ7</accession>
<dbReference type="PANTHER" id="PTHR30304">
    <property type="entry name" value="D-TAGATOSE-1,6-BISPHOSPHATE ALDOLASE"/>
    <property type="match status" value="1"/>
</dbReference>
<name>A0ABR7FTJ7_9FIRM</name>
<organism evidence="2 3">
    <name type="scientific">Anaerostipes hominis</name>
    <name type="common">ex Liu et al. 2021</name>
    <dbReference type="NCBI Taxonomy" id="2763018"/>
    <lineage>
        <taxon>Bacteria</taxon>
        <taxon>Bacillati</taxon>
        <taxon>Bacillota</taxon>
        <taxon>Clostridia</taxon>
        <taxon>Lachnospirales</taxon>
        <taxon>Lachnospiraceae</taxon>
        <taxon>Anaerostipes</taxon>
    </lineage>
</organism>
<reference evidence="2 3" key="1">
    <citation type="submission" date="2020-08" db="EMBL/GenBank/DDBJ databases">
        <title>Genome public.</title>
        <authorList>
            <person name="Liu C."/>
            <person name="Sun Q."/>
        </authorList>
    </citation>
    <scope>NUCLEOTIDE SEQUENCE [LARGE SCALE GENOMIC DNA]</scope>
    <source>
        <strain evidence="2 3">NSJ-7</strain>
    </source>
</reference>
<evidence type="ECO:0000256" key="1">
    <source>
        <dbReference type="ARBA" id="ARBA00001947"/>
    </source>
</evidence>
<dbReference type="Proteomes" id="UP000635828">
    <property type="component" value="Unassembled WGS sequence"/>
</dbReference>
<dbReference type="RefSeq" id="WP_024728854.1">
    <property type="nucleotide sequence ID" value="NZ_JACOOS010000017.1"/>
</dbReference>
<evidence type="ECO:0000313" key="2">
    <source>
        <dbReference type="EMBL" id="MBC5678527.1"/>
    </source>
</evidence>
<comment type="cofactor">
    <cofactor evidence="1">
        <name>Zn(2+)</name>
        <dbReference type="ChEBI" id="CHEBI:29105"/>
    </cofactor>
</comment>
<comment type="caution">
    <text evidence="2">The sequence shown here is derived from an EMBL/GenBank/DDBJ whole genome shotgun (WGS) entry which is preliminary data.</text>
</comment>
<dbReference type="NCBIfam" id="TIGR00167">
    <property type="entry name" value="cbbA"/>
    <property type="match status" value="1"/>
</dbReference>
<proteinExistence type="predicted"/>
<dbReference type="PIRSF" id="PIRSF001359">
    <property type="entry name" value="F_bP_aldolase_II"/>
    <property type="match status" value="1"/>
</dbReference>
<dbReference type="InterPro" id="IPR013785">
    <property type="entry name" value="Aldolase_TIM"/>
</dbReference>
<dbReference type="PANTHER" id="PTHR30304:SF0">
    <property type="entry name" value="D-TAGATOSE-1,6-BISPHOSPHATE ALDOLASE SUBUNIT GATY-RELATED"/>
    <property type="match status" value="1"/>
</dbReference>
<protein>
    <submittedName>
        <fullName evidence="2">Class II fructose-bisphosphate aldolase</fullName>
    </submittedName>
</protein>
<evidence type="ECO:0000313" key="3">
    <source>
        <dbReference type="Proteomes" id="UP000635828"/>
    </source>
</evidence>
<sequence length="291" mass="32165">MALVSIKDMLNKARKEKYCVGAFDASTLEMAQKIIEAAEEKKSPVIIMGLTPDLQGDMLDYWITCLRRMAERASVPVCLHLDHATDMAFLKKCVDFGFTSVMYDASVYPLEENIRLTKEAVEYAHAHGVTVEAELGHVGDGIVSGELKADEDYDNPDDYLTNPDEMKQFIDETGVDCLAVAVGTSHGVYVHTPKLHFDRLDELNRISSIPMVMHGGSGTPDDQIKEAIQRGICKLNIYSEMLSAYYGELKKKLEESGTLAIWVSKANEKSLAALKQVVLEKIDLVGSANKA</sequence>
<dbReference type="CDD" id="cd00947">
    <property type="entry name" value="TBP_aldolase_IIB"/>
    <property type="match status" value="1"/>
</dbReference>
<dbReference type="Pfam" id="PF01116">
    <property type="entry name" value="F_bP_aldolase"/>
    <property type="match status" value="1"/>
</dbReference>
<dbReference type="EMBL" id="JACOOS010000017">
    <property type="protein sequence ID" value="MBC5678527.1"/>
    <property type="molecule type" value="Genomic_DNA"/>
</dbReference>
<gene>
    <name evidence="2" type="ORF">H8S22_13270</name>
</gene>
<dbReference type="InterPro" id="IPR000771">
    <property type="entry name" value="FBA_II"/>
</dbReference>
<keyword evidence="3" id="KW-1185">Reference proteome</keyword>